<protein>
    <recommendedName>
        <fullName evidence="4">DUF559 domain-containing protein</fullName>
    </recommendedName>
</protein>
<evidence type="ECO:0000313" key="3">
    <source>
        <dbReference type="Proteomes" id="UP001501079"/>
    </source>
</evidence>
<evidence type="ECO:0000256" key="1">
    <source>
        <dbReference type="SAM" id="MobiDB-lite"/>
    </source>
</evidence>
<feature type="compositionally biased region" description="Basic and acidic residues" evidence="1">
    <location>
        <begin position="1"/>
        <end position="11"/>
    </location>
</feature>
<accession>A0ABP8AB64</accession>
<dbReference type="InterPro" id="IPR011335">
    <property type="entry name" value="Restrct_endonuc-II-like"/>
</dbReference>
<dbReference type="RefSeq" id="WP_344756968.1">
    <property type="nucleotide sequence ID" value="NZ_BAABBW010000006.1"/>
</dbReference>
<evidence type="ECO:0000313" key="2">
    <source>
        <dbReference type="EMBL" id="GAA4180926.1"/>
    </source>
</evidence>
<comment type="caution">
    <text evidence="2">The sequence shown here is derived from an EMBL/GenBank/DDBJ whole genome shotgun (WGS) entry which is preliminary data.</text>
</comment>
<dbReference type="EMBL" id="BAABBW010000006">
    <property type="protein sequence ID" value="GAA4180926.1"/>
    <property type="molecule type" value="Genomic_DNA"/>
</dbReference>
<proteinExistence type="predicted"/>
<evidence type="ECO:0008006" key="4">
    <source>
        <dbReference type="Google" id="ProtNLM"/>
    </source>
</evidence>
<name>A0ABP8AB64_9MICO</name>
<feature type="region of interest" description="Disordered" evidence="1">
    <location>
        <begin position="1"/>
        <end position="23"/>
    </location>
</feature>
<organism evidence="2 3">
    <name type="scientific">Gryllotalpicola koreensis</name>
    <dbReference type="NCBI Taxonomy" id="993086"/>
    <lineage>
        <taxon>Bacteria</taxon>
        <taxon>Bacillati</taxon>
        <taxon>Actinomycetota</taxon>
        <taxon>Actinomycetes</taxon>
        <taxon>Micrococcales</taxon>
        <taxon>Microbacteriaceae</taxon>
        <taxon>Gryllotalpicola</taxon>
    </lineage>
</organism>
<reference evidence="3" key="1">
    <citation type="journal article" date="2019" name="Int. J. Syst. Evol. Microbiol.">
        <title>The Global Catalogue of Microorganisms (GCM) 10K type strain sequencing project: providing services to taxonomists for standard genome sequencing and annotation.</title>
        <authorList>
            <consortium name="The Broad Institute Genomics Platform"/>
            <consortium name="The Broad Institute Genome Sequencing Center for Infectious Disease"/>
            <person name="Wu L."/>
            <person name="Ma J."/>
        </authorList>
    </citation>
    <scope>NUCLEOTIDE SEQUENCE [LARGE SCALE GENOMIC DNA]</scope>
    <source>
        <strain evidence="3">JCM 17591</strain>
    </source>
</reference>
<keyword evidence="3" id="KW-1185">Reference proteome</keyword>
<dbReference type="Gene3D" id="3.40.960.10">
    <property type="entry name" value="VSR Endonuclease"/>
    <property type="match status" value="1"/>
</dbReference>
<dbReference type="SUPFAM" id="SSF52980">
    <property type="entry name" value="Restriction endonuclease-like"/>
    <property type="match status" value="1"/>
</dbReference>
<dbReference type="Proteomes" id="UP001501079">
    <property type="component" value="Unassembled WGS sequence"/>
</dbReference>
<sequence>MAVRKPIDSRHHGQSLSTSAARDAGLTRAQLRQPGVDHPYHGVNLIERTSDPMRAHLTVTQRACTDYGARMLPGQFFAGATAALLWRAPLPAGFDERPLTIGVFSPRTPPRARGVRGICVDEGRVRIQTAFGLAIVSPGDAWCQLAGELSREELVAVGDYLLSGDARDGGYRRPLATLNELEDAVRRHSRARGIGKLRWALVRVRAGVDSRPESLLRLLLVAAGLPEPLVNDPTPVADGIVLRPDLKLPRWRVAFEYEGEDHWRDRKQWARDQQRRELMEEAGWKVIRVFAQDLFVAPEAFLARVRTILATRAMRAAA</sequence>
<gene>
    <name evidence="2" type="ORF">GCM10022287_35430</name>
</gene>